<protein>
    <submittedName>
        <fullName evidence="1">Uncharacterized protein</fullName>
    </submittedName>
</protein>
<dbReference type="AlphaFoldDB" id="F8FQL4"/>
<dbReference type="Proteomes" id="UP000006620">
    <property type="component" value="Chromosome"/>
</dbReference>
<sequence>MLLSFTAKIYVLVMHLWTRTISLKRKNRNLCGAYEYMFLFSDREPP</sequence>
<evidence type="ECO:0000313" key="1">
    <source>
        <dbReference type="EMBL" id="AEI40369.1"/>
    </source>
</evidence>
<dbReference type="EMBL" id="CP002869">
    <property type="protein sequence ID" value="AEI40369.1"/>
    <property type="molecule type" value="Genomic_DNA"/>
</dbReference>
<accession>F8FQL4</accession>
<name>F8FQL4_PAEMK</name>
<evidence type="ECO:0000313" key="2">
    <source>
        <dbReference type="Proteomes" id="UP000006620"/>
    </source>
</evidence>
<proteinExistence type="predicted"/>
<gene>
    <name evidence="1" type="ordered locus">KNP414_01807</name>
</gene>
<dbReference type="HOGENOM" id="CLU_3186665_0_0_9"/>
<organism evidence="1 2">
    <name type="scientific">Paenibacillus mucilaginosus (strain KNP414)</name>
    <dbReference type="NCBI Taxonomy" id="1036673"/>
    <lineage>
        <taxon>Bacteria</taxon>
        <taxon>Bacillati</taxon>
        <taxon>Bacillota</taxon>
        <taxon>Bacilli</taxon>
        <taxon>Bacillales</taxon>
        <taxon>Paenibacillaceae</taxon>
        <taxon>Paenibacillus</taxon>
    </lineage>
</organism>
<reference evidence="1 2" key="2">
    <citation type="journal article" date="2013" name="Genome Announc.">
        <title>Genome Sequence of Growth-Improving Paenibacillus mucilaginosus Strain KNP414.</title>
        <authorList>
            <person name="Lu J.J."/>
            <person name="Wang J.F."/>
            <person name="Hu X.F."/>
        </authorList>
    </citation>
    <scope>NUCLEOTIDE SEQUENCE [LARGE SCALE GENOMIC DNA]</scope>
    <source>
        <strain evidence="1 2">KNP414</strain>
    </source>
</reference>
<dbReference type="KEGG" id="pms:KNP414_01807"/>
<reference evidence="2" key="1">
    <citation type="submission" date="2011-06" db="EMBL/GenBank/DDBJ databases">
        <title>Complete genome sequence of Paenibacillus mucilaginosus KNP414.</title>
        <authorList>
            <person name="Wang J."/>
            <person name="Hu S."/>
            <person name="Hu X."/>
            <person name="Zhang B."/>
            <person name="Dong D."/>
            <person name="Zhang S."/>
            <person name="Zhao K."/>
            <person name="Wu D."/>
        </authorList>
    </citation>
    <scope>NUCLEOTIDE SEQUENCE [LARGE SCALE GENOMIC DNA]</scope>
    <source>
        <strain evidence="2">KNP414</strain>
    </source>
</reference>